<gene>
    <name evidence="1" type="ORF">OCTVUL_1B013882</name>
</gene>
<name>A0AA36EWX9_OCTVU</name>
<dbReference type="EMBL" id="OX597814">
    <property type="protein sequence ID" value="CAI9714980.1"/>
    <property type="molecule type" value="Genomic_DNA"/>
</dbReference>
<proteinExistence type="predicted"/>
<organism evidence="1 2">
    <name type="scientific">Octopus vulgaris</name>
    <name type="common">Common octopus</name>
    <dbReference type="NCBI Taxonomy" id="6645"/>
    <lineage>
        <taxon>Eukaryota</taxon>
        <taxon>Metazoa</taxon>
        <taxon>Spiralia</taxon>
        <taxon>Lophotrochozoa</taxon>
        <taxon>Mollusca</taxon>
        <taxon>Cephalopoda</taxon>
        <taxon>Coleoidea</taxon>
        <taxon>Octopodiformes</taxon>
        <taxon>Octopoda</taxon>
        <taxon>Incirrata</taxon>
        <taxon>Octopodidae</taxon>
        <taxon>Octopus</taxon>
    </lineage>
</organism>
<dbReference type="AlphaFoldDB" id="A0AA36EWX9"/>
<accession>A0AA36EWX9</accession>
<evidence type="ECO:0000313" key="1">
    <source>
        <dbReference type="EMBL" id="CAI9714980.1"/>
    </source>
</evidence>
<reference evidence="1" key="1">
    <citation type="submission" date="2023-08" db="EMBL/GenBank/DDBJ databases">
        <authorList>
            <person name="Alioto T."/>
            <person name="Alioto T."/>
            <person name="Gomez Garrido J."/>
        </authorList>
    </citation>
    <scope>NUCLEOTIDE SEQUENCE</scope>
</reference>
<protein>
    <submittedName>
        <fullName evidence="1">Uncharacterized protein</fullName>
    </submittedName>
</protein>
<evidence type="ECO:0000313" key="2">
    <source>
        <dbReference type="Proteomes" id="UP001162480"/>
    </source>
</evidence>
<sequence length="76" mass="8618">MSVSHAALKDMKKYHSTHDGKRYGQIVQDYEGFSVKDIQQLAVNNAVNLAKTHSKTFMKTQSEIYQNEDIAGKSQQ</sequence>
<keyword evidence="2" id="KW-1185">Reference proteome</keyword>
<dbReference type="Proteomes" id="UP001162480">
    <property type="component" value="Chromosome 1"/>
</dbReference>